<name>A0A915D028_9BILA</name>
<protein>
    <submittedName>
        <fullName evidence="3">Uncharacterized protein</fullName>
    </submittedName>
</protein>
<dbReference type="GO" id="GO:0005680">
    <property type="term" value="C:anaphase-promoting complex"/>
    <property type="evidence" value="ECO:0007669"/>
    <property type="project" value="TreeGrafter"/>
</dbReference>
<dbReference type="GO" id="GO:0051301">
    <property type="term" value="P:cell division"/>
    <property type="evidence" value="ECO:0007669"/>
    <property type="project" value="TreeGrafter"/>
</dbReference>
<evidence type="ECO:0000313" key="3">
    <source>
        <dbReference type="WBParaSite" id="jg1450"/>
    </source>
</evidence>
<keyword evidence="1" id="KW-0802">TPR repeat</keyword>
<dbReference type="GO" id="GO:0031145">
    <property type="term" value="P:anaphase-promoting complex-dependent catabolic process"/>
    <property type="evidence" value="ECO:0007669"/>
    <property type="project" value="TreeGrafter"/>
</dbReference>
<evidence type="ECO:0000313" key="2">
    <source>
        <dbReference type="Proteomes" id="UP000887574"/>
    </source>
</evidence>
<dbReference type="InterPro" id="IPR011990">
    <property type="entry name" value="TPR-like_helical_dom_sf"/>
</dbReference>
<organism evidence="2 3">
    <name type="scientific">Ditylenchus dipsaci</name>
    <dbReference type="NCBI Taxonomy" id="166011"/>
    <lineage>
        <taxon>Eukaryota</taxon>
        <taxon>Metazoa</taxon>
        <taxon>Ecdysozoa</taxon>
        <taxon>Nematoda</taxon>
        <taxon>Chromadorea</taxon>
        <taxon>Rhabditida</taxon>
        <taxon>Tylenchina</taxon>
        <taxon>Tylenchomorpha</taxon>
        <taxon>Sphaerularioidea</taxon>
        <taxon>Anguinidae</taxon>
        <taxon>Anguininae</taxon>
        <taxon>Ditylenchus</taxon>
    </lineage>
</organism>
<dbReference type="SUPFAM" id="SSF48452">
    <property type="entry name" value="TPR-like"/>
    <property type="match status" value="1"/>
</dbReference>
<dbReference type="WBParaSite" id="jg1450">
    <property type="protein sequence ID" value="jg1450"/>
    <property type="gene ID" value="jg1450"/>
</dbReference>
<dbReference type="Proteomes" id="UP000887574">
    <property type="component" value="Unplaced"/>
</dbReference>
<dbReference type="PANTHER" id="PTHR12558:SF10">
    <property type="entry name" value="CELL DIVISION CYCLE PROTEIN 23 HOMOLOG"/>
    <property type="match status" value="1"/>
</dbReference>
<dbReference type="AlphaFoldDB" id="A0A915D028"/>
<dbReference type="Pfam" id="PF13181">
    <property type="entry name" value="TPR_8"/>
    <property type="match status" value="1"/>
</dbReference>
<dbReference type="PANTHER" id="PTHR12558">
    <property type="entry name" value="CELL DIVISION CYCLE 16,23,27"/>
    <property type="match status" value="1"/>
</dbReference>
<evidence type="ECO:0000256" key="1">
    <source>
        <dbReference type="ARBA" id="ARBA00022803"/>
    </source>
</evidence>
<dbReference type="GO" id="GO:0045842">
    <property type="term" value="P:positive regulation of mitotic metaphase/anaphase transition"/>
    <property type="evidence" value="ECO:0007669"/>
    <property type="project" value="TreeGrafter"/>
</dbReference>
<dbReference type="SMART" id="SM00028">
    <property type="entry name" value="TPR"/>
    <property type="match status" value="5"/>
</dbReference>
<dbReference type="Gene3D" id="1.25.40.10">
    <property type="entry name" value="Tetratricopeptide repeat domain"/>
    <property type="match status" value="2"/>
</dbReference>
<sequence>MRAYLTVSNALGPSPYLICQVAAAQSDLQEHDSSTNSFQRVRKMDPYRIEQMNFFSDSLYIRQNGVELANLAKFFFESHKSIGRHVVSCARKSHELAQDFLKRAVKMCPSNASIWVLLGHEFMETKNHQSAVTFAGVCLYYYQQAQKYRPADSRMLIALGVIFSKLNRKSDAEKCFKKAFQIGDVEGNALTNLAKLYEEQNDSVNAAKAYEAYLSLYTEELVGDLNLIATACQFLARHYLNSNDLDTAYTYAQRCLTFDISKEEGHRILRLIMNKRSKEAEQDSLAARANHVTPASQRMQAAMVTPVDCLRPIGVVMRARLIVRILWLTPV</sequence>
<dbReference type="InterPro" id="IPR019734">
    <property type="entry name" value="TPR_rpt"/>
</dbReference>
<reference evidence="3" key="1">
    <citation type="submission" date="2022-11" db="UniProtKB">
        <authorList>
            <consortium name="WormBaseParasite"/>
        </authorList>
    </citation>
    <scope>IDENTIFICATION</scope>
</reference>
<accession>A0A915D028</accession>
<keyword evidence="2" id="KW-1185">Reference proteome</keyword>
<dbReference type="GO" id="GO:0016567">
    <property type="term" value="P:protein ubiquitination"/>
    <property type="evidence" value="ECO:0007669"/>
    <property type="project" value="TreeGrafter"/>
</dbReference>
<proteinExistence type="predicted"/>